<reference evidence="1 4" key="2">
    <citation type="submission" date="2019-09" db="EMBL/GenBank/DDBJ databases">
        <title>Complete genome sequence of Sporolactobacillus terrae 70-3.</title>
        <authorList>
            <person name="Tanaka N."/>
            <person name="Shiwa Y."/>
            <person name="Fujita N."/>
            <person name="Tanasupawat S."/>
        </authorList>
    </citation>
    <scope>NUCLEOTIDE SEQUENCE [LARGE SCALE GENOMIC DNA]</scope>
    <source>
        <strain evidence="1 4">70-3</strain>
    </source>
</reference>
<dbReference type="EMBL" id="CP025688">
    <property type="protein sequence ID" value="QAA23022.1"/>
    <property type="molecule type" value="Genomic_DNA"/>
</dbReference>
<dbReference type="AlphaFoldDB" id="A0A410DA69"/>
<evidence type="ECO:0000313" key="2">
    <source>
        <dbReference type="EMBL" id="QAA23022.1"/>
    </source>
</evidence>
<name>A0A410DA69_9BACL</name>
<dbReference type="EMBL" id="AP021853">
    <property type="protein sequence ID" value="BBN99434.1"/>
    <property type="molecule type" value="Genomic_DNA"/>
</dbReference>
<organism evidence="1 4">
    <name type="scientific">Sporolactobacillus terrae</name>
    <dbReference type="NCBI Taxonomy" id="269673"/>
    <lineage>
        <taxon>Bacteria</taxon>
        <taxon>Bacillati</taxon>
        <taxon>Bacillota</taxon>
        <taxon>Bacilli</taxon>
        <taxon>Bacillales</taxon>
        <taxon>Sporolactobacillaceae</taxon>
        <taxon>Sporolactobacillus</taxon>
    </lineage>
</organism>
<gene>
    <name evidence="2" type="ORF">C0674_10515</name>
    <name evidence="1" type="ORF">St703_21390</name>
</gene>
<keyword evidence="3" id="KW-1185">Reference proteome</keyword>
<protein>
    <submittedName>
        <fullName evidence="1">Uncharacterized protein</fullName>
    </submittedName>
</protein>
<evidence type="ECO:0000313" key="1">
    <source>
        <dbReference type="EMBL" id="BBN99434.1"/>
    </source>
</evidence>
<accession>A0A410DA69</accession>
<reference evidence="2 3" key="1">
    <citation type="submission" date="2018-01" db="EMBL/GenBank/DDBJ databases">
        <title>Complete genome sequencing of Sporolactobacillus terrae DLG3.</title>
        <authorList>
            <person name="Nam Y.-D."/>
            <person name="Kang J."/>
            <person name="Chung W.-H."/>
        </authorList>
    </citation>
    <scope>NUCLEOTIDE SEQUENCE [LARGE SCALE GENOMIC DNA]</scope>
    <source>
        <strain evidence="2 3">DLG3</strain>
    </source>
</reference>
<dbReference type="Proteomes" id="UP000326951">
    <property type="component" value="Chromosome"/>
</dbReference>
<dbReference type="Proteomes" id="UP000285882">
    <property type="component" value="Chromosome"/>
</dbReference>
<sequence>MEIKDRAYFARFFLIAFTNVVNQNRNLLIGETKQALSAYVGSKIYASIALLANLVYSEHRHVKE</sequence>
<proteinExistence type="predicted"/>
<evidence type="ECO:0000313" key="4">
    <source>
        <dbReference type="Proteomes" id="UP000326951"/>
    </source>
</evidence>
<evidence type="ECO:0000313" key="3">
    <source>
        <dbReference type="Proteomes" id="UP000285882"/>
    </source>
</evidence>